<comment type="caution">
    <text evidence="1">The sequence shown here is derived from an EMBL/GenBank/DDBJ whole genome shotgun (WGS) entry which is preliminary data.</text>
</comment>
<organism evidence="1 2">
    <name type="scientific">Mucuna pruriens</name>
    <name type="common">Velvet bean</name>
    <name type="synonym">Dolichos pruriens</name>
    <dbReference type="NCBI Taxonomy" id="157652"/>
    <lineage>
        <taxon>Eukaryota</taxon>
        <taxon>Viridiplantae</taxon>
        <taxon>Streptophyta</taxon>
        <taxon>Embryophyta</taxon>
        <taxon>Tracheophyta</taxon>
        <taxon>Spermatophyta</taxon>
        <taxon>Magnoliopsida</taxon>
        <taxon>eudicotyledons</taxon>
        <taxon>Gunneridae</taxon>
        <taxon>Pentapetalae</taxon>
        <taxon>rosids</taxon>
        <taxon>fabids</taxon>
        <taxon>Fabales</taxon>
        <taxon>Fabaceae</taxon>
        <taxon>Papilionoideae</taxon>
        <taxon>50 kb inversion clade</taxon>
        <taxon>NPAAA clade</taxon>
        <taxon>indigoferoid/millettioid clade</taxon>
        <taxon>Phaseoleae</taxon>
        <taxon>Mucuna</taxon>
    </lineage>
</organism>
<dbReference type="Proteomes" id="UP000257109">
    <property type="component" value="Unassembled WGS sequence"/>
</dbReference>
<evidence type="ECO:0000313" key="2">
    <source>
        <dbReference type="Proteomes" id="UP000257109"/>
    </source>
</evidence>
<dbReference type="EMBL" id="QJKJ01005537">
    <property type="protein sequence ID" value="RDX89908.1"/>
    <property type="molecule type" value="Genomic_DNA"/>
</dbReference>
<name>A0A371GH66_MUCPR</name>
<evidence type="ECO:0008006" key="3">
    <source>
        <dbReference type="Google" id="ProtNLM"/>
    </source>
</evidence>
<accession>A0A371GH66</accession>
<protein>
    <recommendedName>
        <fullName evidence="3">RNase H type-1 domain-containing protein</fullName>
    </recommendedName>
</protein>
<evidence type="ECO:0000313" key="1">
    <source>
        <dbReference type="EMBL" id="RDX89908.1"/>
    </source>
</evidence>
<feature type="non-terminal residue" evidence="1">
    <location>
        <position position="1"/>
    </location>
</feature>
<keyword evidence="2" id="KW-1185">Reference proteome</keyword>
<dbReference type="OrthoDB" id="1739976at2759"/>
<reference evidence="1" key="1">
    <citation type="submission" date="2018-05" db="EMBL/GenBank/DDBJ databases">
        <title>Draft genome of Mucuna pruriens seed.</title>
        <authorList>
            <person name="Nnadi N.E."/>
            <person name="Vos R."/>
            <person name="Hasami M.H."/>
            <person name="Devisetty U.K."/>
            <person name="Aguiy J.C."/>
        </authorList>
    </citation>
    <scope>NUCLEOTIDE SEQUENCE [LARGE SCALE GENOMIC DNA]</scope>
    <source>
        <strain evidence="1">JCA_2017</strain>
    </source>
</reference>
<proteinExistence type="predicted"/>
<gene>
    <name evidence="1" type="ORF">CR513_28303</name>
</gene>
<sequence length="123" mass="14044">MAATLEKSTLLHMSQEQNERADLLSKLASTQKRGQQRSVIHENISKPTIEKLEVCYIGEKKDMDEPVLGLYRRGFSFPLLRCVDGEESEYDAYRRSSPSKQNFQGRLLLADTKARLHGVCEEV</sequence>
<dbReference type="AlphaFoldDB" id="A0A371GH66"/>